<dbReference type="SUPFAM" id="SSF54001">
    <property type="entry name" value="Cysteine proteinases"/>
    <property type="match status" value="1"/>
</dbReference>
<dbReference type="InterPro" id="IPR056564">
    <property type="entry name" value="Ig-like_KY"/>
</dbReference>
<feature type="domain" description="Transglutaminase-like" evidence="2">
    <location>
        <begin position="388"/>
        <end position="490"/>
    </location>
</feature>
<evidence type="ECO:0000259" key="3">
    <source>
        <dbReference type="Pfam" id="PF23265"/>
    </source>
</evidence>
<evidence type="ECO:0000259" key="2">
    <source>
        <dbReference type="Pfam" id="PF01841"/>
    </source>
</evidence>
<protein>
    <recommendedName>
        <fullName evidence="6">Transglutaminase-like domain-containing protein</fullName>
    </recommendedName>
</protein>
<evidence type="ECO:0000313" key="4">
    <source>
        <dbReference type="EMBL" id="CAF0895412.1"/>
    </source>
</evidence>
<keyword evidence="5" id="KW-1185">Reference proteome</keyword>
<accession>A0A813Z9X2</accession>
<feature type="domain" description="KY-like immunoglobulin-like" evidence="3">
    <location>
        <begin position="537"/>
        <end position="638"/>
    </location>
</feature>
<dbReference type="Pfam" id="PF23265">
    <property type="entry name" value="Ig-like_KY"/>
    <property type="match status" value="1"/>
</dbReference>
<name>A0A813Z9X2_9BILA</name>
<reference evidence="4" key="1">
    <citation type="submission" date="2021-02" db="EMBL/GenBank/DDBJ databases">
        <authorList>
            <person name="Nowell W R."/>
        </authorList>
    </citation>
    <scope>NUCLEOTIDE SEQUENCE</scope>
</reference>
<dbReference type="Gene3D" id="3.10.620.30">
    <property type="match status" value="1"/>
</dbReference>
<sequence length="751" mass="87840">MAKSNKNFSDVSYSLKIGSSTCHVLNRHMKNLKYNNNYHSLPEDVSIRCKSANVSRTSSPRSQRSNSTQRFISREHRPKTSHSCTITTDINLRTKQQQQQQQILNQIHHRRYSPLKYKKTNQTLDKTVKTNQKVLTDKFCQETTKEKHSSIKKKKKTSIETTIDNQKQEIIQIFNEQKQSLTQLLEQHISTITTSSINIIKQIVNETLESQEHISTKEFEHTLIQAIQQELQQTLSKNIDKSQTNSFDVNTLNQLEDILIQTIEKYIATTNKNDNIALNNLFIEQKQVLVDTLIQQRSTPSIDLIKQAVIDALREHNSRSMTPNTRTNITNHHKSNTKITNNEVKITANLNQTRVDAAFRQQRDTIVVNRYLRDTVRKWTNVRSISSLVNKIQACGTNDFENAWLLFCWIGQNISHDIYCQNNSAENVFQNRIGSCQGFVNLYYECCLLLNIQCLKISGYIRENFLKKNEDLKKCTHSWNAIVLDQYTYLVDPTWSVSINHNTNQIQDYYFLTSSEEFIYTHYSTDYQLLQPKITKQEFLSLPIIKSNYYRLNLSLLAPKQGYNQTDENIFKISIKTPAYVDLYASLKIDNIEYPCHLYTLCQRDIYQTDTINCFLAPPTNGLYEIRIYAKTNNETTYQDSIYMQLNVLNMIQAITFPIIYQSFFEYKCILIEPFRRLIKKNEYLFIHMKIPDAILIKIKNGDDYIIPNKDEYKNGLLKKEIYIQGDLHVCAQWNDKTNQQISTICIFNMI</sequence>
<dbReference type="PANTHER" id="PTHR46333">
    <property type="entry name" value="CYTOKINESIS PROTEIN 3"/>
    <property type="match status" value="1"/>
</dbReference>
<dbReference type="Pfam" id="PF01841">
    <property type="entry name" value="Transglut_core"/>
    <property type="match status" value="1"/>
</dbReference>
<dbReference type="PANTHER" id="PTHR46333:SF2">
    <property type="entry name" value="CYTOKINESIS PROTEIN 3"/>
    <property type="match status" value="1"/>
</dbReference>
<evidence type="ECO:0008006" key="6">
    <source>
        <dbReference type="Google" id="ProtNLM"/>
    </source>
</evidence>
<dbReference type="AlphaFoldDB" id="A0A813Z9X2"/>
<feature type="region of interest" description="Disordered" evidence="1">
    <location>
        <begin position="51"/>
        <end position="84"/>
    </location>
</feature>
<evidence type="ECO:0000256" key="1">
    <source>
        <dbReference type="SAM" id="MobiDB-lite"/>
    </source>
</evidence>
<dbReference type="InterPro" id="IPR052557">
    <property type="entry name" value="CAP/Cytokinesis_protein"/>
</dbReference>
<organism evidence="4 5">
    <name type="scientific">Rotaria sordida</name>
    <dbReference type="NCBI Taxonomy" id="392033"/>
    <lineage>
        <taxon>Eukaryota</taxon>
        <taxon>Metazoa</taxon>
        <taxon>Spiralia</taxon>
        <taxon>Gnathifera</taxon>
        <taxon>Rotifera</taxon>
        <taxon>Eurotatoria</taxon>
        <taxon>Bdelloidea</taxon>
        <taxon>Philodinida</taxon>
        <taxon>Philodinidae</taxon>
        <taxon>Rotaria</taxon>
    </lineage>
</organism>
<comment type="caution">
    <text evidence="4">The sequence shown here is derived from an EMBL/GenBank/DDBJ whole genome shotgun (WGS) entry which is preliminary data.</text>
</comment>
<gene>
    <name evidence="4" type="ORF">JXQ802_LOCUS8877</name>
</gene>
<dbReference type="InterPro" id="IPR002931">
    <property type="entry name" value="Transglutaminase-like"/>
</dbReference>
<dbReference type="GO" id="GO:0005737">
    <property type="term" value="C:cytoplasm"/>
    <property type="evidence" value="ECO:0007669"/>
    <property type="project" value="TreeGrafter"/>
</dbReference>
<feature type="compositionally biased region" description="Polar residues" evidence="1">
    <location>
        <begin position="52"/>
        <end position="71"/>
    </location>
</feature>
<dbReference type="Proteomes" id="UP000663870">
    <property type="component" value="Unassembled WGS sequence"/>
</dbReference>
<evidence type="ECO:0000313" key="5">
    <source>
        <dbReference type="Proteomes" id="UP000663870"/>
    </source>
</evidence>
<dbReference type="EMBL" id="CAJNOL010000159">
    <property type="protein sequence ID" value="CAF0895412.1"/>
    <property type="molecule type" value="Genomic_DNA"/>
</dbReference>
<proteinExistence type="predicted"/>
<dbReference type="InterPro" id="IPR038765">
    <property type="entry name" value="Papain-like_cys_pep_sf"/>
</dbReference>